<proteinExistence type="predicted"/>
<gene>
    <name evidence="4" type="ORF">OCTVUL_1B015284</name>
</gene>
<feature type="compositionally biased region" description="Polar residues" evidence="2">
    <location>
        <begin position="813"/>
        <end position="832"/>
    </location>
</feature>
<keyword evidence="5" id="KW-1185">Reference proteome</keyword>
<reference evidence="4" key="1">
    <citation type="submission" date="2023-08" db="EMBL/GenBank/DDBJ databases">
        <authorList>
            <person name="Alioto T."/>
            <person name="Alioto T."/>
            <person name="Gomez Garrido J."/>
        </authorList>
    </citation>
    <scope>NUCLEOTIDE SEQUENCE</scope>
</reference>
<dbReference type="GO" id="GO:0043325">
    <property type="term" value="F:phosphatidylinositol-3,4-bisphosphate binding"/>
    <property type="evidence" value="ECO:0007669"/>
    <property type="project" value="TreeGrafter"/>
</dbReference>
<dbReference type="InterPro" id="IPR056804">
    <property type="entry name" value="Spectrin_SESTD1"/>
</dbReference>
<evidence type="ECO:0000313" key="5">
    <source>
        <dbReference type="Proteomes" id="UP001162480"/>
    </source>
</evidence>
<dbReference type="Gene3D" id="1.20.58.60">
    <property type="match status" value="2"/>
</dbReference>
<dbReference type="GO" id="GO:0005546">
    <property type="term" value="F:phosphatidylinositol-4,5-bisphosphate binding"/>
    <property type="evidence" value="ECO:0007669"/>
    <property type="project" value="TreeGrafter"/>
</dbReference>
<dbReference type="GO" id="GO:0080025">
    <property type="term" value="F:phosphatidylinositol-3,5-bisphosphate binding"/>
    <property type="evidence" value="ECO:0007669"/>
    <property type="project" value="TreeGrafter"/>
</dbReference>
<keyword evidence="1" id="KW-0677">Repeat</keyword>
<evidence type="ECO:0000256" key="1">
    <source>
        <dbReference type="ARBA" id="ARBA00022737"/>
    </source>
</evidence>
<evidence type="ECO:0000256" key="2">
    <source>
        <dbReference type="SAM" id="MobiDB-lite"/>
    </source>
</evidence>
<evidence type="ECO:0000259" key="3">
    <source>
        <dbReference type="Pfam" id="PF24915"/>
    </source>
</evidence>
<dbReference type="AlphaFoldDB" id="A0AA36AKW5"/>
<dbReference type="GO" id="GO:0032266">
    <property type="term" value="F:phosphatidylinositol-3-phosphate binding"/>
    <property type="evidence" value="ECO:0007669"/>
    <property type="project" value="TreeGrafter"/>
</dbReference>
<dbReference type="GO" id="GO:0070273">
    <property type="term" value="F:phosphatidylinositol-4-phosphate binding"/>
    <property type="evidence" value="ECO:0007669"/>
    <property type="project" value="TreeGrafter"/>
</dbReference>
<dbReference type="GO" id="GO:0010314">
    <property type="term" value="F:phosphatidylinositol-5-phosphate binding"/>
    <property type="evidence" value="ECO:0007669"/>
    <property type="project" value="TreeGrafter"/>
</dbReference>
<dbReference type="InterPro" id="IPR036865">
    <property type="entry name" value="CRAL-TRIO_dom_sf"/>
</dbReference>
<dbReference type="PANTHER" id="PTHR46607">
    <property type="entry name" value="SEC14 DOMAIN AND SPECTRIN REPEAT-CONTAINING PROTEIN 1"/>
    <property type="match status" value="1"/>
</dbReference>
<feature type="compositionally biased region" description="Polar residues" evidence="2">
    <location>
        <begin position="786"/>
        <end position="799"/>
    </location>
</feature>
<organism evidence="4 5">
    <name type="scientific">Octopus vulgaris</name>
    <name type="common">Common octopus</name>
    <dbReference type="NCBI Taxonomy" id="6645"/>
    <lineage>
        <taxon>Eukaryota</taxon>
        <taxon>Metazoa</taxon>
        <taxon>Spiralia</taxon>
        <taxon>Lophotrochozoa</taxon>
        <taxon>Mollusca</taxon>
        <taxon>Cephalopoda</taxon>
        <taxon>Coleoidea</taxon>
        <taxon>Octopodiformes</taxon>
        <taxon>Octopoda</taxon>
        <taxon>Incirrata</taxon>
        <taxon>Octopodidae</taxon>
        <taxon>Octopus</taxon>
    </lineage>
</organism>
<dbReference type="InterPro" id="IPR018159">
    <property type="entry name" value="Spectrin/alpha-actinin"/>
</dbReference>
<dbReference type="Pfam" id="PF24915">
    <property type="entry name" value="Spectrin_SESTD1"/>
    <property type="match status" value="1"/>
</dbReference>
<dbReference type="EMBL" id="OX597815">
    <property type="protein sequence ID" value="CAI9718075.1"/>
    <property type="molecule type" value="Genomic_DNA"/>
</dbReference>
<protein>
    <recommendedName>
        <fullName evidence="3">SESTD1-like spectrin repeats region domain-containing protein</fullName>
    </recommendedName>
</protein>
<accession>A0AA36AKW5</accession>
<dbReference type="SMART" id="SM00150">
    <property type="entry name" value="SPEC"/>
    <property type="match status" value="2"/>
</dbReference>
<dbReference type="Proteomes" id="UP001162480">
    <property type="component" value="Chromosome 2"/>
</dbReference>
<dbReference type="SUPFAM" id="SSF52087">
    <property type="entry name" value="CRAL/TRIO domain"/>
    <property type="match status" value="1"/>
</dbReference>
<dbReference type="SUPFAM" id="SSF46966">
    <property type="entry name" value="Spectrin repeat"/>
    <property type="match status" value="2"/>
</dbReference>
<dbReference type="PANTHER" id="PTHR46607:SF1">
    <property type="entry name" value="SEC14 DOMAIN AND SPECTRIN REPEAT-CONTAINING PROTEIN 1"/>
    <property type="match status" value="1"/>
</dbReference>
<evidence type="ECO:0000313" key="4">
    <source>
        <dbReference type="EMBL" id="CAI9718075.1"/>
    </source>
</evidence>
<sequence length="905" mass="104167">MGGNFIYISILSNLISPLTGGGSGHYKMAHYSASLNSEARSKSSSKSSDDVFYESKRLEAAHIVDLLLKEIVHLTGGRDKEGGPILTFPMHREPVNFSQKDIHDCIEYLSQIPSEESQWLGFTVIIDNRSETWSDLYYLLEVLKKSLLARLKRILILKTSPEDTPRHLNIKYSDAIQFVTLKQLTNFISPYQLTENLGGQLPFKHSHWLQNRMDFEKFMKDSKSASNHLDHAEAQIHRVYAKDNSISPVADLKRRHKWNSTVISVPKNVINYGKILLNQLQKNGEQSFSSEEDTVFTLDNLETQKQVKRVIHFLERKMERLLQIQENETPSTGRKEIISELQISISKVVDWILGPGEKLLSCNIDIGDTCETAEKFRKTHEELQIKCAETYGNYAELRHKAEKLVEEDHPSYSDDILAQRDYMDTVCRSFASRLERRKILLITSVRFHRFAEDLSLHLDELLEFLCSETKPENSAMAATELDDLNEKCKKIDQLAIQTLNDGQSLLDEMSRPMKNSIGVDITPDYAGQIKHINKSVEDLQERKLRCDELADVRRLKLQQILQLFTCEKDADQAVQWILELCEVMVKNHTEMGQSKEDAEKLQDDHKRFESTALETYHYGKELLEAALFLRRSLRYNLDGNNLIAEKLERAWKKFSQGTLERTNRLTVSVMFMTSSDEILNRIDELFTTMFDLTERSLPLQPEVRNKHQTLKDNLSADAQETIEMGNISLCNTSVGNSENIIKEDAKASSIIMARLHKIEQSLGELNELWTEINSISSNKPKVYPRSNETQKAKPQSQRKPSYPPRKKREQPEQIFSSQNQSLHSSRKNFSNDNYLNENVANITDRDMQGIIPSEPYMSSVMTAPYEFNNAAQKDDDLLQRLHDFEMFSNSNYTGKFNNIIDKKSL</sequence>
<feature type="region of interest" description="Disordered" evidence="2">
    <location>
        <begin position="777"/>
        <end position="832"/>
    </location>
</feature>
<feature type="domain" description="SESTD1-like spectrin repeats region" evidence="3">
    <location>
        <begin position="442"/>
        <end position="551"/>
    </location>
</feature>
<name>A0AA36AKW5_OCTVU</name>